<dbReference type="GO" id="GO:0016020">
    <property type="term" value="C:membrane"/>
    <property type="evidence" value="ECO:0007669"/>
    <property type="project" value="UniProtKB-SubCell"/>
</dbReference>
<evidence type="ECO:0000256" key="1">
    <source>
        <dbReference type="ARBA" id="ARBA00004370"/>
    </source>
</evidence>
<dbReference type="Pfam" id="PF05101">
    <property type="entry name" value="VirB3"/>
    <property type="match status" value="1"/>
</dbReference>
<evidence type="ECO:0000256" key="4">
    <source>
        <dbReference type="ARBA" id="ARBA00023136"/>
    </source>
</evidence>
<evidence type="ECO:0000256" key="3">
    <source>
        <dbReference type="ARBA" id="ARBA00022989"/>
    </source>
</evidence>
<evidence type="ECO:0000256" key="2">
    <source>
        <dbReference type="ARBA" id="ARBA00022692"/>
    </source>
</evidence>
<evidence type="ECO:0000313" key="6">
    <source>
        <dbReference type="EMBL" id="PRP68837.1"/>
    </source>
</evidence>
<comment type="subcellular location">
    <subcellularLocation>
        <location evidence="1">Membrane</location>
    </subcellularLocation>
</comment>
<comment type="caution">
    <text evidence="6">The sequence shown here is derived from an EMBL/GenBank/DDBJ whole genome shotgun (WGS) entry which is preliminary data.</text>
</comment>
<dbReference type="EMBL" id="MTBD01000037">
    <property type="protein sequence ID" value="PRP68837.1"/>
    <property type="molecule type" value="Genomic_DNA"/>
</dbReference>
<keyword evidence="3 5" id="KW-1133">Transmembrane helix</keyword>
<dbReference type="OrthoDB" id="6954074at2"/>
<organism evidence="6 7">
    <name type="scientific">Chromobacterium amazonense</name>
    <dbReference type="NCBI Taxonomy" id="1382803"/>
    <lineage>
        <taxon>Bacteria</taxon>
        <taxon>Pseudomonadati</taxon>
        <taxon>Pseudomonadota</taxon>
        <taxon>Betaproteobacteria</taxon>
        <taxon>Neisseriales</taxon>
        <taxon>Chromobacteriaceae</taxon>
        <taxon>Chromobacterium</taxon>
    </lineage>
</organism>
<dbReference type="Proteomes" id="UP000239469">
    <property type="component" value="Unassembled WGS sequence"/>
</dbReference>
<evidence type="ECO:0000256" key="5">
    <source>
        <dbReference type="SAM" id="Phobius"/>
    </source>
</evidence>
<proteinExistence type="predicted"/>
<accession>A0A2S9WZE0</accession>
<evidence type="ECO:0000313" key="7">
    <source>
        <dbReference type="Proteomes" id="UP000239469"/>
    </source>
</evidence>
<dbReference type="AlphaFoldDB" id="A0A2S9WZE0"/>
<dbReference type="InterPro" id="IPR007792">
    <property type="entry name" value="T4SS_VirB3/TrbD/AvhB"/>
</dbReference>
<keyword evidence="2 5" id="KW-0812">Transmembrane</keyword>
<gene>
    <name evidence="6" type="ORF">BUE93_20295</name>
</gene>
<keyword evidence="4 5" id="KW-0472">Membrane</keyword>
<reference evidence="6 7" key="1">
    <citation type="submission" date="2017-01" db="EMBL/GenBank/DDBJ databases">
        <title>New insights into the genetic diversity of Chromobacterium isolated from tropical freshwater lake.</title>
        <authorList>
            <person name="Santos A.B."/>
            <person name="Nascimento A.M."/>
            <person name="Da Silva P.C."/>
        </authorList>
    </citation>
    <scope>NUCLEOTIDE SEQUENCE [LARGE SCALE GENOMIC DNA]</scope>
    <source>
        <strain evidence="6 7">56AF</strain>
    </source>
</reference>
<feature type="transmembrane region" description="Helical" evidence="5">
    <location>
        <begin position="40"/>
        <end position="65"/>
    </location>
</feature>
<sequence length="82" mass="9312">MTRPSMVGGMTLTSIGLSVYMPGMAAMLTRSLYPALLIPVFLLISYLICLKDVYLFSIFGAGTFLKTCRNFRFWRCRTYVPK</sequence>
<name>A0A2S9WZE0_9NEIS</name>
<feature type="transmembrane region" description="Helical" evidence="5">
    <location>
        <begin position="7"/>
        <end position="28"/>
    </location>
</feature>
<protein>
    <submittedName>
        <fullName evidence="6">Type VI secretion protein</fullName>
    </submittedName>
</protein>